<sequence length="665" mass="71022">MQLPEEGSRKAVTLQTHLRWSRCRRAKQCDGIGAAPLLKRPCPAIGCGEVGVERRVAAVQRRPDDLGGVPAEGRAREAIPGGVNDRKPVGGGSAVALGSAPVGALDPDLVERQVVAVHAVTEHVIVEDGGDHWPVPDGDANAARLHDDESPRRALHDDRVVVVGDLGQTQALVVDVALVEVIEVLVAALRDGAAHAAAAQGAEVDGVRARADGEAIPGRHVVVQALLALDGVPVGAVLDAAVAEVAGLRRAVAVRAALLEGTAAAGLEGVGVRALLPPQVGVGLDAPRARAARLDGAEINVGDPDYFHVTAVPDFNLPGDVVVPVQEHLDLNSLNRSRGGFQSGEKKSRNKREKAGEAPRRAFSGNSPPAPRRQASTAPSPSFLMSSSFFEMLFGLKSSSVNSGIPWARPPSLLKLMIREDAVDGSRRGRCPRNPAWTFAVGNTLERPADHTTATPEVGIAPVAENCRTFFVERVATSFPSLSRSRTRGSPVGRPMKKKTLAKLVYRRPIVVRRRSTPTKQRECHDASWGQVQCRLRTRRPGRTGKGYAGGSNMTDGPPEPGKGQGRSRGSQDQSWSRAFRFFCPSTRSFLHFVLSRGQPLRCVFVRKPRAAAADVQAGVVAFFVPGWIPIESTPWISRDFQSNPEIPDLHDSDFRISLSGCGYV</sequence>
<proteinExistence type="predicted"/>
<gene>
    <name evidence="2" type="ORF">THAOC_10235</name>
</gene>
<dbReference type="AlphaFoldDB" id="K0SQJ9"/>
<dbReference type="Proteomes" id="UP000266841">
    <property type="component" value="Unassembled WGS sequence"/>
</dbReference>
<organism evidence="2 3">
    <name type="scientific">Thalassiosira oceanica</name>
    <name type="common">Marine diatom</name>
    <dbReference type="NCBI Taxonomy" id="159749"/>
    <lineage>
        <taxon>Eukaryota</taxon>
        <taxon>Sar</taxon>
        <taxon>Stramenopiles</taxon>
        <taxon>Ochrophyta</taxon>
        <taxon>Bacillariophyta</taxon>
        <taxon>Coscinodiscophyceae</taxon>
        <taxon>Thalassiosirophycidae</taxon>
        <taxon>Thalassiosirales</taxon>
        <taxon>Thalassiosiraceae</taxon>
        <taxon>Thalassiosira</taxon>
    </lineage>
</organism>
<name>K0SQJ9_THAOC</name>
<reference evidence="2 3" key="1">
    <citation type="journal article" date="2012" name="Genome Biol.">
        <title>Genome and low-iron response of an oceanic diatom adapted to chronic iron limitation.</title>
        <authorList>
            <person name="Lommer M."/>
            <person name="Specht M."/>
            <person name="Roy A.S."/>
            <person name="Kraemer L."/>
            <person name="Andreson R."/>
            <person name="Gutowska M.A."/>
            <person name="Wolf J."/>
            <person name="Bergner S.V."/>
            <person name="Schilhabel M.B."/>
            <person name="Klostermeier U.C."/>
            <person name="Beiko R.G."/>
            <person name="Rosenstiel P."/>
            <person name="Hippler M."/>
            <person name="Laroche J."/>
        </authorList>
    </citation>
    <scope>NUCLEOTIDE SEQUENCE [LARGE SCALE GENOMIC DNA]</scope>
    <source>
        <strain evidence="2 3">CCMP1005</strain>
    </source>
</reference>
<evidence type="ECO:0000313" key="3">
    <source>
        <dbReference type="Proteomes" id="UP000266841"/>
    </source>
</evidence>
<accession>K0SQJ9</accession>
<evidence type="ECO:0000256" key="1">
    <source>
        <dbReference type="SAM" id="MobiDB-lite"/>
    </source>
</evidence>
<dbReference type="EMBL" id="AGNL01011142">
    <property type="protein sequence ID" value="EJK68573.1"/>
    <property type="molecule type" value="Genomic_DNA"/>
</dbReference>
<comment type="caution">
    <text evidence="2">The sequence shown here is derived from an EMBL/GenBank/DDBJ whole genome shotgun (WGS) entry which is preliminary data.</text>
</comment>
<feature type="region of interest" description="Disordered" evidence="1">
    <location>
        <begin position="64"/>
        <end position="86"/>
    </location>
</feature>
<keyword evidence="3" id="KW-1185">Reference proteome</keyword>
<protein>
    <submittedName>
        <fullName evidence="2">Uncharacterized protein</fullName>
    </submittedName>
</protein>
<feature type="region of interest" description="Disordered" evidence="1">
    <location>
        <begin position="539"/>
        <end position="572"/>
    </location>
</feature>
<evidence type="ECO:0000313" key="2">
    <source>
        <dbReference type="EMBL" id="EJK68573.1"/>
    </source>
</evidence>
<feature type="region of interest" description="Disordered" evidence="1">
    <location>
        <begin position="334"/>
        <end position="379"/>
    </location>
</feature>